<evidence type="ECO:0000256" key="1">
    <source>
        <dbReference type="SAM" id="Phobius"/>
    </source>
</evidence>
<dbReference type="AlphaFoldDB" id="A0A3E4LL61"/>
<proteinExistence type="predicted"/>
<organism evidence="2 3">
    <name type="scientific">[Ruminococcus] lactaris</name>
    <dbReference type="NCBI Taxonomy" id="46228"/>
    <lineage>
        <taxon>Bacteria</taxon>
        <taxon>Bacillati</taxon>
        <taxon>Bacillota</taxon>
        <taxon>Clostridia</taxon>
        <taxon>Lachnospirales</taxon>
        <taxon>Lachnospiraceae</taxon>
        <taxon>Mediterraneibacter</taxon>
    </lineage>
</organism>
<feature type="transmembrane region" description="Helical" evidence="1">
    <location>
        <begin position="149"/>
        <end position="169"/>
    </location>
</feature>
<feature type="transmembrane region" description="Helical" evidence="1">
    <location>
        <begin position="320"/>
        <end position="345"/>
    </location>
</feature>
<dbReference type="EMBL" id="QSQN01000030">
    <property type="protein sequence ID" value="RGK38065.1"/>
    <property type="molecule type" value="Genomic_DNA"/>
</dbReference>
<keyword evidence="1" id="KW-0472">Membrane</keyword>
<evidence type="ECO:0000313" key="2">
    <source>
        <dbReference type="EMBL" id="RGK38065.1"/>
    </source>
</evidence>
<keyword evidence="1" id="KW-1133">Transmembrane helix</keyword>
<reference evidence="2 3" key="1">
    <citation type="submission" date="2018-08" db="EMBL/GenBank/DDBJ databases">
        <title>A genome reference for cultivated species of the human gut microbiota.</title>
        <authorList>
            <person name="Zou Y."/>
            <person name="Xue W."/>
            <person name="Luo G."/>
        </authorList>
    </citation>
    <scope>NUCLEOTIDE SEQUENCE [LARGE SCALE GENOMIC DNA]</scope>
    <source>
        <strain evidence="2 3">TF11-7</strain>
    </source>
</reference>
<name>A0A3E4LL61_9FIRM</name>
<dbReference type="Proteomes" id="UP000260793">
    <property type="component" value="Unassembled WGS sequence"/>
</dbReference>
<protein>
    <submittedName>
        <fullName evidence="2">Uncharacterized protein</fullName>
    </submittedName>
</protein>
<keyword evidence="1" id="KW-0812">Transmembrane</keyword>
<dbReference type="RefSeq" id="WP_117688447.1">
    <property type="nucleotide sequence ID" value="NZ_CAKMWK010000002.1"/>
</dbReference>
<gene>
    <name evidence="2" type="ORF">DXD17_10835</name>
</gene>
<feature type="transmembrane region" description="Helical" evidence="1">
    <location>
        <begin position="352"/>
        <end position="372"/>
    </location>
</feature>
<feature type="transmembrane region" description="Helical" evidence="1">
    <location>
        <begin position="392"/>
        <end position="413"/>
    </location>
</feature>
<comment type="caution">
    <text evidence="2">The sequence shown here is derived from an EMBL/GenBank/DDBJ whole genome shotgun (WGS) entry which is preliminary data.</text>
</comment>
<evidence type="ECO:0000313" key="3">
    <source>
        <dbReference type="Proteomes" id="UP000260793"/>
    </source>
</evidence>
<sequence>MNEEQKVVSFTIEDCYHVCRLLYPDRSEKKKLKLAQRLHWKWQRRPPLEYQINEDSLTVSDKIILTKKNLRKCAVSGDFYFFQVKDRLSLVLFKPATEKHRQAMEDFLRINEIETLRELPAETSTLPWNEVYKMRVGSLLKRDFKKRRFFIIHALLILLLTFGCLIWNAKDYVNYILEDAGLSSAISERMMDTVFDSLPSDDIEILGQIQDKLQNSPAVDALAEKYAQAMIQGIASGKEFDEIHVDISNELVQIASTALTEIKKQIPLSDGMEKLITASLLSDSASAQSAINTYAEGIYDGFSNRLGGLVNLYRILTSQFMILFIALLYIGMVIACIATTPLTVVRFSYPTTFVLFGILYYFLVNVVGNTLVARLSNRFLGRTVFLDPSMGYAMLIVAILGAAFLFLCLTIRIKREEKKLTQL</sequence>
<accession>A0A3E4LL61</accession>